<keyword evidence="1" id="KW-0378">Hydrolase</keyword>
<reference evidence="3" key="2">
    <citation type="submission" date="2023-01" db="EMBL/GenBank/DDBJ databases">
        <authorList>
            <person name="Petersen C."/>
        </authorList>
    </citation>
    <scope>NUCLEOTIDE SEQUENCE</scope>
    <source>
        <strain evidence="3">IBT 12815</strain>
    </source>
</reference>
<accession>A0AAD6GUY6</accession>
<dbReference type="EMBL" id="JAQJAE010000006">
    <property type="protein sequence ID" value="KAJ5589635.1"/>
    <property type="molecule type" value="Genomic_DNA"/>
</dbReference>
<dbReference type="PANTHER" id="PTHR48081:SF8">
    <property type="entry name" value="ALPHA_BETA HYDROLASE FOLD-3 DOMAIN-CONTAINING PROTEIN-RELATED"/>
    <property type="match status" value="1"/>
</dbReference>
<evidence type="ECO:0000313" key="3">
    <source>
        <dbReference type="EMBL" id="KAJ5589635.1"/>
    </source>
</evidence>
<dbReference type="GO" id="GO:0016787">
    <property type="term" value="F:hydrolase activity"/>
    <property type="evidence" value="ECO:0007669"/>
    <property type="project" value="UniProtKB-KW"/>
</dbReference>
<dbReference type="InterPro" id="IPR029058">
    <property type="entry name" value="AB_hydrolase_fold"/>
</dbReference>
<comment type="caution">
    <text evidence="3">The sequence shown here is derived from an EMBL/GenBank/DDBJ whole genome shotgun (WGS) entry which is preliminary data.</text>
</comment>
<sequence>MEPPLSPTWLRIEQAIGKRPQFTGDALSMRQQYKAFADQANSSFFGGDFSTDETIIHTEDISISPHLAARVYHPVKSEGSQPLPVGVYFHGGGWCCGDLDTEDPFCQLIAEHLPCIIVSVEYRLAPEHKSPTQLEDALEGWSWAFRNASKLNGDSQRYFVVGQSAGGHLALALANKLVSLDRQGEVCGIAALVPIVAHPVHIPTEYVDKYRSFNDCANAPMNTAHAMNEFFDSVGASPQDPDFFIINCSYLNRFPATYLAVCDVDPIRDDGLIIHDVLNKAGVPTKINHYAGLPHVFWALDCPAPSGNFLGDVLDGINFAINA</sequence>
<dbReference type="Pfam" id="PF07859">
    <property type="entry name" value="Abhydrolase_3"/>
    <property type="match status" value="1"/>
</dbReference>
<dbReference type="InterPro" id="IPR050300">
    <property type="entry name" value="GDXG_lipolytic_enzyme"/>
</dbReference>
<proteinExistence type="predicted"/>
<dbReference type="GeneID" id="81593609"/>
<dbReference type="PANTHER" id="PTHR48081">
    <property type="entry name" value="AB HYDROLASE SUPERFAMILY PROTEIN C4A8.06C"/>
    <property type="match status" value="1"/>
</dbReference>
<dbReference type="RefSeq" id="XP_056748654.1">
    <property type="nucleotide sequence ID" value="XM_056903367.1"/>
</dbReference>
<dbReference type="Proteomes" id="UP001213799">
    <property type="component" value="Unassembled WGS sequence"/>
</dbReference>
<feature type="domain" description="Alpha/beta hydrolase fold-3" evidence="2">
    <location>
        <begin position="87"/>
        <end position="298"/>
    </location>
</feature>
<evidence type="ECO:0000259" key="2">
    <source>
        <dbReference type="Pfam" id="PF07859"/>
    </source>
</evidence>
<dbReference type="AlphaFoldDB" id="A0AAD6GUY6"/>
<name>A0AAD6GUY6_9EURO</name>
<keyword evidence="4" id="KW-1185">Reference proteome</keyword>
<dbReference type="SUPFAM" id="SSF53474">
    <property type="entry name" value="alpha/beta-Hydrolases"/>
    <property type="match status" value="1"/>
</dbReference>
<evidence type="ECO:0000256" key="1">
    <source>
        <dbReference type="ARBA" id="ARBA00022801"/>
    </source>
</evidence>
<protein>
    <recommendedName>
        <fullName evidence="2">Alpha/beta hydrolase fold-3 domain-containing protein</fullName>
    </recommendedName>
</protein>
<gene>
    <name evidence="3" type="ORF">N7537_012313</name>
</gene>
<dbReference type="InterPro" id="IPR013094">
    <property type="entry name" value="AB_hydrolase_3"/>
</dbReference>
<dbReference type="Gene3D" id="3.40.50.1820">
    <property type="entry name" value="alpha/beta hydrolase"/>
    <property type="match status" value="1"/>
</dbReference>
<reference evidence="3" key="1">
    <citation type="journal article" date="2023" name="IMA Fungus">
        <title>Comparative genomic study of the Penicillium genus elucidates a diverse pangenome and 15 lateral gene transfer events.</title>
        <authorList>
            <person name="Petersen C."/>
            <person name="Sorensen T."/>
            <person name="Nielsen M.R."/>
            <person name="Sondergaard T.E."/>
            <person name="Sorensen J.L."/>
            <person name="Fitzpatrick D.A."/>
            <person name="Frisvad J.C."/>
            <person name="Nielsen K.L."/>
        </authorList>
    </citation>
    <scope>NUCLEOTIDE SEQUENCE</scope>
    <source>
        <strain evidence="3">IBT 12815</strain>
    </source>
</reference>
<organism evidence="3 4">
    <name type="scientific">Penicillium hordei</name>
    <dbReference type="NCBI Taxonomy" id="40994"/>
    <lineage>
        <taxon>Eukaryota</taxon>
        <taxon>Fungi</taxon>
        <taxon>Dikarya</taxon>
        <taxon>Ascomycota</taxon>
        <taxon>Pezizomycotina</taxon>
        <taxon>Eurotiomycetes</taxon>
        <taxon>Eurotiomycetidae</taxon>
        <taxon>Eurotiales</taxon>
        <taxon>Aspergillaceae</taxon>
        <taxon>Penicillium</taxon>
    </lineage>
</organism>
<evidence type="ECO:0000313" key="4">
    <source>
        <dbReference type="Proteomes" id="UP001213799"/>
    </source>
</evidence>
<dbReference type="GO" id="GO:0017000">
    <property type="term" value="P:antibiotic biosynthetic process"/>
    <property type="evidence" value="ECO:0007669"/>
    <property type="project" value="UniProtKB-ARBA"/>
</dbReference>
<dbReference type="GO" id="GO:0072330">
    <property type="term" value="P:monocarboxylic acid biosynthetic process"/>
    <property type="evidence" value="ECO:0007669"/>
    <property type="project" value="UniProtKB-ARBA"/>
</dbReference>